<evidence type="ECO:0000313" key="4">
    <source>
        <dbReference type="Proteomes" id="UP000188929"/>
    </source>
</evidence>
<feature type="transmembrane region" description="Helical" evidence="2">
    <location>
        <begin position="108"/>
        <end position="127"/>
    </location>
</feature>
<evidence type="ECO:0000256" key="2">
    <source>
        <dbReference type="SAM" id="Phobius"/>
    </source>
</evidence>
<sequence length="265" mass="26527">MTIGRSRPRRPPGATGPGRPRPTGSLASASLDSADSAESAESADGHPAAPGVRLARAVVAGGASTSLAVAAHTAAAGGTPPDAALVAAGGALLIRLAYGLAGRHRGLLTVLATLAGSQFGLHVAFVLSGHRAANPEHHHVVAPAELLAYGGEHYGTGAGFMILAHLAAVVITGALLHRAEEPLWAAAALRVTLRHLTARVLGPLADAVARLRSLLALMIAGLPPAMVVGVTAWAAAPPVPPRDIPVGRTARRRGPPAPCLAPTPV</sequence>
<keyword evidence="2" id="KW-1133">Transmembrane helix</keyword>
<dbReference type="STRING" id="1834516.BL253_23985"/>
<evidence type="ECO:0000256" key="1">
    <source>
        <dbReference type="SAM" id="MobiDB-lite"/>
    </source>
</evidence>
<feature type="region of interest" description="Disordered" evidence="1">
    <location>
        <begin position="244"/>
        <end position="265"/>
    </location>
</feature>
<keyword evidence="2" id="KW-0812">Transmembrane</keyword>
<keyword evidence="4" id="KW-1185">Reference proteome</keyword>
<keyword evidence="2" id="KW-0472">Membrane</keyword>
<reference evidence="4" key="1">
    <citation type="submission" date="2016-10" db="EMBL/GenBank/DDBJ databases">
        <title>Frankia sp. NRRL B-16386 Genome sequencing.</title>
        <authorList>
            <person name="Ghodhbane-Gtari F."/>
            <person name="Swanson E."/>
            <person name="Gueddou A."/>
            <person name="Hezbri K."/>
            <person name="Ktari K."/>
            <person name="Nouioui I."/>
            <person name="Morris K."/>
            <person name="Simpson S."/>
            <person name="Abebe-Akele F."/>
            <person name="Thomas K."/>
            <person name="Gtari M."/>
            <person name="Tisa L.S."/>
        </authorList>
    </citation>
    <scope>NUCLEOTIDE SEQUENCE [LARGE SCALE GENOMIC DNA]</scope>
    <source>
        <strain evidence="4">NRRL B-16386</strain>
    </source>
</reference>
<proteinExistence type="predicted"/>
<feature type="region of interest" description="Disordered" evidence="1">
    <location>
        <begin position="1"/>
        <end position="48"/>
    </location>
</feature>
<dbReference type="Proteomes" id="UP000188929">
    <property type="component" value="Unassembled WGS sequence"/>
</dbReference>
<dbReference type="EMBL" id="MOMC01000049">
    <property type="protein sequence ID" value="ONH26799.1"/>
    <property type="molecule type" value="Genomic_DNA"/>
</dbReference>
<dbReference type="AlphaFoldDB" id="A0A1V2I601"/>
<organism evidence="3 4">
    <name type="scientific">Pseudofrankia asymbiotica</name>
    <dbReference type="NCBI Taxonomy" id="1834516"/>
    <lineage>
        <taxon>Bacteria</taxon>
        <taxon>Bacillati</taxon>
        <taxon>Actinomycetota</taxon>
        <taxon>Actinomycetes</taxon>
        <taxon>Frankiales</taxon>
        <taxon>Frankiaceae</taxon>
        <taxon>Pseudofrankia</taxon>
    </lineage>
</organism>
<feature type="transmembrane region" description="Helical" evidence="2">
    <location>
        <begin position="214"/>
        <end position="236"/>
    </location>
</feature>
<protein>
    <submittedName>
        <fullName evidence="3">Uncharacterized protein</fullName>
    </submittedName>
</protein>
<accession>A0A1V2I601</accession>
<feature type="compositionally biased region" description="Basic residues" evidence="1">
    <location>
        <begin position="1"/>
        <end position="10"/>
    </location>
</feature>
<gene>
    <name evidence="3" type="ORF">BL253_23985</name>
</gene>
<evidence type="ECO:0000313" key="3">
    <source>
        <dbReference type="EMBL" id="ONH26799.1"/>
    </source>
</evidence>
<comment type="caution">
    <text evidence="3">The sequence shown here is derived from an EMBL/GenBank/DDBJ whole genome shotgun (WGS) entry which is preliminary data.</text>
</comment>
<feature type="compositionally biased region" description="Low complexity" evidence="1">
    <location>
        <begin position="17"/>
        <end position="48"/>
    </location>
</feature>
<feature type="transmembrane region" description="Helical" evidence="2">
    <location>
        <begin position="154"/>
        <end position="176"/>
    </location>
</feature>
<feature type="compositionally biased region" description="Pro residues" evidence="1">
    <location>
        <begin position="255"/>
        <end position="265"/>
    </location>
</feature>
<dbReference type="RefSeq" id="WP_076819421.1">
    <property type="nucleotide sequence ID" value="NZ_MOMC01000049.1"/>
</dbReference>
<dbReference type="OrthoDB" id="9927202at2"/>
<name>A0A1V2I601_9ACTN</name>